<protein>
    <submittedName>
        <fullName evidence="1">Uncharacterized protein</fullName>
    </submittedName>
</protein>
<sequence length="55" mass="5809">MMAFASRGADPFAPLVLDDARSLEVMATAVKRLHGTLMTIGHCYTTDAAGDRAAL</sequence>
<keyword evidence="2" id="KW-1185">Reference proteome</keyword>
<organism evidence="1 2">
    <name type="scientific">Collinsella aerofaciens</name>
    <dbReference type="NCBI Taxonomy" id="74426"/>
    <lineage>
        <taxon>Bacteria</taxon>
        <taxon>Bacillati</taxon>
        <taxon>Actinomycetota</taxon>
        <taxon>Coriobacteriia</taxon>
        <taxon>Coriobacteriales</taxon>
        <taxon>Coriobacteriaceae</taxon>
        <taxon>Collinsella</taxon>
    </lineage>
</organism>
<name>A0A5K1IVJ8_9ACTN</name>
<dbReference type="Proteomes" id="UP000361836">
    <property type="component" value="Unassembled WGS sequence"/>
</dbReference>
<accession>A0A5K1IVJ8</accession>
<evidence type="ECO:0000313" key="2">
    <source>
        <dbReference type="Proteomes" id="UP000361836"/>
    </source>
</evidence>
<proteinExistence type="predicted"/>
<evidence type="ECO:0000313" key="1">
    <source>
        <dbReference type="EMBL" id="VWM00531.1"/>
    </source>
</evidence>
<dbReference type="RefSeq" id="WP_187324739.1">
    <property type="nucleotide sequence ID" value="NZ_CAAKNU010000027.1"/>
</dbReference>
<dbReference type="EMBL" id="CABWIE010000030">
    <property type="protein sequence ID" value="VWM00531.1"/>
    <property type="molecule type" value="Genomic_DNA"/>
</dbReference>
<dbReference type="AlphaFoldDB" id="A0A5K1IVJ8"/>
<reference evidence="1 2" key="1">
    <citation type="submission" date="2019-10" db="EMBL/GenBank/DDBJ databases">
        <authorList>
            <person name="Wolf R A."/>
        </authorList>
    </citation>
    <scope>NUCLEOTIDE SEQUENCE [LARGE SCALE GENOMIC DNA]</scope>
    <source>
        <strain evidence="1">Collinsella_aerofaciens_MC2</strain>
    </source>
</reference>
<gene>
    <name evidence="1" type="ORF">KCJAJFAP_00945</name>
</gene>